<dbReference type="OrthoDB" id="877060at2"/>
<comment type="caution">
    <text evidence="2">The sequence shown here is derived from an EMBL/GenBank/DDBJ whole genome shotgun (WGS) entry which is preliminary data.</text>
</comment>
<keyword evidence="3" id="KW-1185">Reference proteome</keyword>
<evidence type="ECO:0000256" key="1">
    <source>
        <dbReference type="SAM" id="Phobius"/>
    </source>
</evidence>
<feature type="transmembrane region" description="Helical" evidence="1">
    <location>
        <begin position="86"/>
        <end position="106"/>
    </location>
</feature>
<feature type="transmembrane region" description="Helical" evidence="1">
    <location>
        <begin position="113"/>
        <end position="136"/>
    </location>
</feature>
<feature type="transmembrane region" description="Helical" evidence="1">
    <location>
        <begin position="63"/>
        <end position="80"/>
    </location>
</feature>
<evidence type="ECO:0000313" key="3">
    <source>
        <dbReference type="Proteomes" id="UP000031473"/>
    </source>
</evidence>
<organism evidence="2 3">
    <name type="scientific">Kaistella jeonii</name>
    <dbReference type="NCBI Taxonomy" id="266749"/>
    <lineage>
        <taxon>Bacteria</taxon>
        <taxon>Pseudomonadati</taxon>
        <taxon>Bacteroidota</taxon>
        <taxon>Flavobacteriia</taxon>
        <taxon>Flavobacteriales</taxon>
        <taxon>Weeksellaceae</taxon>
        <taxon>Chryseobacterium group</taxon>
        <taxon>Kaistella</taxon>
    </lineage>
</organism>
<dbReference type="EMBL" id="JSYL01000011">
    <property type="protein sequence ID" value="KIA88046.1"/>
    <property type="molecule type" value="Genomic_DNA"/>
</dbReference>
<dbReference type="Proteomes" id="UP000031473">
    <property type="component" value="Unassembled WGS sequence"/>
</dbReference>
<feature type="transmembrane region" description="Helical" evidence="1">
    <location>
        <begin position="223"/>
        <end position="243"/>
    </location>
</feature>
<protein>
    <submittedName>
        <fullName evidence="2">Uncharacterized protein</fullName>
    </submittedName>
</protein>
<keyword evidence="1" id="KW-0812">Transmembrane</keyword>
<proteinExistence type="predicted"/>
<gene>
    <name evidence="2" type="ORF">OA86_12665</name>
</gene>
<evidence type="ECO:0000313" key="2">
    <source>
        <dbReference type="EMBL" id="KIA88046.1"/>
    </source>
</evidence>
<dbReference type="AlphaFoldDB" id="A0A0C1CUT9"/>
<feature type="transmembrane region" description="Helical" evidence="1">
    <location>
        <begin position="163"/>
        <end position="187"/>
    </location>
</feature>
<accession>A0A0C1CUT9</accession>
<keyword evidence="1" id="KW-1133">Transmembrane helix</keyword>
<sequence>MNQLNLRKDSAINIAKLTALWGVSESGLGGFLHALKIPFSGLLLGSFAVIIVTFIALNSTKRFKTILQATLLVILIKAVASPHSPVTAYVAVLFQGFVGALIYQIFNVKKISAVIFGVIALLESALQKLLMMVLVFGNNIWEAFQEFFVGIAKQFHLKSLEEIPVLLVGLYVFIYFIVGIFAGLIALKLPGILQSEFHKIDLQNLPNPKEFTLSKKQKNKTRWITFSIILLFIVSVFVFSGSFNKALYSILRTFAALGILYFVVAPLFEYFLNKWKSKNNSRTNKPLNEVLEFLPQYRNHAKIAFKLAERETSNFRKLRQFIIVWMSLSLYYEEGIEQ</sequence>
<feature type="transmembrane region" description="Helical" evidence="1">
    <location>
        <begin position="249"/>
        <end position="272"/>
    </location>
</feature>
<reference evidence="2 3" key="1">
    <citation type="submission" date="2014-10" db="EMBL/GenBank/DDBJ databases">
        <title>Kaistella jeonii genome.</title>
        <authorList>
            <person name="Clayton J.T."/>
            <person name="Newman J.D."/>
        </authorList>
    </citation>
    <scope>NUCLEOTIDE SEQUENCE [LARGE SCALE GENOMIC DNA]</scope>
    <source>
        <strain evidence="2 3">DSM 17048</strain>
    </source>
</reference>
<dbReference type="RefSeq" id="WP_039353939.1">
    <property type="nucleotide sequence ID" value="NZ_FOLA01000013.1"/>
</dbReference>
<feature type="transmembrane region" description="Helical" evidence="1">
    <location>
        <begin position="37"/>
        <end position="56"/>
    </location>
</feature>
<name>A0A0C1CUT9_9FLAO</name>
<dbReference type="STRING" id="266749.SAMN05421876_11327"/>
<keyword evidence="1" id="KW-0472">Membrane</keyword>